<dbReference type="RefSeq" id="WP_073571284.1">
    <property type="nucleotide sequence ID" value="NZ_FRXN01000002.1"/>
</dbReference>
<evidence type="ECO:0000256" key="2">
    <source>
        <dbReference type="SAM" id="SignalP"/>
    </source>
</evidence>
<sequence>MKRFLITCCFIFFVGSSLMAQTTIKPGAGLNFTNVTGDGADATGQTGWQVGASFAFGNKFYTEPGIFYQNSSFEYTTVDSGPVTDASYHGIRIPLALGFNILGNSESSFGLRAFGGASSFIVTGTSSDFLDKDEISSPQWGVFAGAGVDISIIYIDASYQWSATNLQTDVTNIDLGNSRGFFLTAGLRF</sequence>
<evidence type="ECO:0000256" key="1">
    <source>
        <dbReference type="ARBA" id="ARBA00022729"/>
    </source>
</evidence>
<protein>
    <submittedName>
        <fullName evidence="4">Outer membrane protein beta-barrel domain-containing protein</fullName>
    </submittedName>
</protein>
<dbReference type="AlphaFoldDB" id="A0A1M7ZAM9"/>
<proteinExistence type="predicted"/>
<accession>A0A1M7ZAM9</accession>
<evidence type="ECO:0000259" key="3">
    <source>
        <dbReference type="Pfam" id="PF13505"/>
    </source>
</evidence>
<keyword evidence="1 2" id="KW-0732">Signal</keyword>
<dbReference type="EMBL" id="FRXN01000002">
    <property type="protein sequence ID" value="SHO61860.1"/>
    <property type="molecule type" value="Genomic_DNA"/>
</dbReference>
<evidence type="ECO:0000313" key="4">
    <source>
        <dbReference type="EMBL" id="SHO61860.1"/>
    </source>
</evidence>
<feature type="chain" id="PRO_5012297280" evidence="2">
    <location>
        <begin position="21"/>
        <end position="189"/>
    </location>
</feature>
<organism evidence="4 5">
    <name type="scientific">Algoriphagus zhangzhouensis</name>
    <dbReference type="NCBI Taxonomy" id="1073327"/>
    <lineage>
        <taxon>Bacteria</taxon>
        <taxon>Pseudomonadati</taxon>
        <taxon>Bacteroidota</taxon>
        <taxon>Cytophagia</taxon>
        <taxon>Cytophagales</taxon>
        <taxon>Cyclobacteriaceae</taxon>
        <taxon>Algoriphagus</taxon>
    </lineage>
</organism>
<dbReference type="Proteomes" id="UP000184609">
    <property type="component" value="Unassembled WGS sequence"/>
</dbReference>
<feature type="domain" description="Outer membrane protein beta-barrel" evidence="3">
    <location>
        <begin position="9"/>
        <end position="189"/>
    </location>
</feature>
<dbReference type="OrthoDB" id="672705at2"/>
<keyword evidence="5" id="KW-1185">Reference proteome</keyword>
<name>A0A1M7ZAM9_9BACT</name>
<evidence type="ECO:0000313" key="5">
    <source>
        <dbReference type="Proteomes" id="UP000184609"/>
    </source>
</evidence>
<feature type="signal peptide" evidence="2">
    <location>
        <begin position="1"/>
        <end position="20"/>
    </location>
</feature>
<reference evidence="5" key="1">
    <citation type="submission" date="2016-12" db="EMBL/GenBank/DDBJ databases">
        <authorList>
            <person name="Varghese N."/>
            <person name="Submissions S."/>
        </authorList>
    </citation>
    <scope>NUCLEOTIDE SEQUENCE [LARGE SCALE GENOMIC DNA]</scope>
    <source>
        <strain evidence="5">DSM 25035</strain>
    </source>
</reference>
<dbReference type="Pfam" id="PF13505">
    <property type="entry name" value="OMP_b-brl"/>
    <property type="match status" value="1"/>
</dbReference>
<dbReference type="InterPro" id="IPR027385">
    <property type="entry name" value="Beta-barrel_OMP"/>
</dbReference>
<dbReference type="STRING" id="1073327.SAMN04488108_1629"/>
<gene>
    <name evidence="4" type="ORF">SAMN04488108_1629</name>
</gene>